<feature type="transmembrane region" description="Helical" evidence="8">
    <location>
        <begin position="360"/>
        <end position="381"/>
    </location>
</feature>
<keyword evidence="10" id="KW-1185">Reference proteome</keyword>
<feature type="transmembrane region" description="Helical" evidence="8">
    <location>
        <begin position="175"/>
        <end position="192"/>
    </location>
</feature>
<dbReference type="Gene3D" id="1.10.4160.10">
    <property type="entry name" value="Hydantoin permease"/>
    <property type="match status" value="1"/>
</dbReference>
<dbReference type="PANTHER" id="PTHR31806:SF1">
    <property type="entry name" value="PURINE-CYTOSINE PERMEASE FCY2-RELATED"/>
    <property type="match status" value="1"/>
</dbReference>
<dbReference type="CDD" id="cd11484">
    <property type="entry name" value="SLC-NCS1sbd_CobB-like"/>
    <property type="match status" value="1"/>
</dbReference>
<keyword evidence="6 7" id="KW-0472">Membrane</keyword>
<evidence type="ECO:0000313" key="10">
    <source>
        <dbReference type="Proteomes" id="UP000006640"/>
    </source>
</evidence>
<gene>
    <name evidence="9" type="ordered locus">Tbis_2557</name>
</gene>
<evidence type="ECO:0000256" key="3">
    <source>
        <dbReference type="ARBA" id="ARBA00022448"/>
    </source>
</evidence>
<feature type="transmembrane region" description="Helical" evidence="8">
    <location>
        <begin position="331"/>
        <end position="348"/>
    </location>
</feature>
<comment type="similarity">
    <text evidence="2 7">Belongs to the purine-cytosine permease (2.A.39) family.</text>
</comment>
<sequence length="484" mass="51764">MSHVLTTPPDAAHGAHALDPVADSQRVSTAMHQFWIWAGANIAPINWVLGALGIVLGLSLADTVLVLVIGNVIGMSVFGFFVLMGQRTGVSQMVLARSAFGRRGAYLPAIIQGVISAGWCAINTWIILDLVLALFQQIGIRGGVELKIVIVLVVMAAQVLIAASGFRAIAVFEKYTVPATILVLIAMTVVAWTRLGVDWGYAGDGLTGSARISAMSTVMTAIGIGWGITWLAYASDYSRFVPRDMPKLKLYAASTLGQFVPVIWLGVLGATVATISRQADPGQLIVNAFGALAIPVLLLVIHGPIATNILNIYSCSLCALTIDWKLSRKTVAYGVGVFATAFTIVLVFQDNFAHALDAWLAGLIMWVSPWATVMAVHYYGFRRQRIDVDALYDPPGRSRLGDVRWGALVSFLCGLAASWCFAYGIPELLQGPGARMLGNIDLSWLAGSLVAGTLYAVLGRVWDGGHRTPAETGTRPAEARQESR</sequence>
<evidence type="ECO:0000256" key="2">
    <source>
        <dbReference type="ARBA" id="ARBA00008974"/>
    </source>
</evidence>
<evidence type="ECO:0000256" key="5">
    <source>
        <dbReference type="ARBA" id="ARBA00022989"/>
    </source>
</evidence>
<dbReference type="eggNOG" id="COG1457">
    <property type="taxonomic scope" value="Bacteria"/>
</dbReference>
<reference evidence="9 10" key="1">
    <citation type="submission" date="2010-01" db="EMBL/GenBank/DDBJ databases">
        <title>The complete genome of Thermobispora bispora DSM 43833.</title>
        <authorList>
            <consortium name="US DOE Joint Genome Institute (JGI-PGF)"/>
            <person name="Lucas S."/>
            <person name="Copeland A."/>
            <person name="Lapidus A."/>
            <person name="Glavina del Rio T."/>
            <person name="Dalin E."/>
            <person name="Tice H."/>
            <person name="Bruce D."/>
            <person name="Goodwin L."/>
            <person name="Pitluck S."/>
            <person name="Kyrpides N."/>
            <person name="Mavromatis K."/>
            <person name="Ivanova N."/>
            <person name="Mikhailova N."/>
            <person name="Chertkov O."/>
            <person name="Brettin T."/>
            <person name="Detter J.C."/>
            <person name="Han C."/>
            <person name="Larimer F."/>
            <person name="Land M."/>
            <person name="Hauser L."/>
            <person name="Markowitz V."/>
            <person name="Cheng J.-F."/>
            <person name="Hugenholtz P."/>
            <person name="Woyke T."/>
            <person name="Wu D."/>
            <person name="Jando M."/>
            <person name="Schneider S."/>
            <person name="Klenk H.-P."/>
            <person name="Eisen J.A."/>
        </authorList>
    </citation>
    <scope>NUCLEOTIDE SEQUENCE [LARGE SCALE GENOMIC DNA]</scope>
    <source>
        <strain evidence="10">ATCC 19993 / DSM 43833 / CBS 139.67 / JCM 10125 / KCTC 9307 / NBRC 14880 / R51</strain>
    </source>
</reference>
<dbReference type="InterPro" id="IPR001248">
    <property type="entry name" value="Pur-cyt_permease"/>
</dbReference>
<evidence type="ECO:0000313" key="9">
    <source>
        <dbReference type="EMBL" id="ADG89259.1"/>
    </source>
</evidence>
<evidence type="ECO:0000256" key="1">
    <source>
        <dbReference type="ARBA" id="ARBA00004141"/>
    </source>
</evidence>
<name>D6Y4T3_THEBD</name>
<evidence type="ECO:0000256" key="6">
    <source>
        <dbReference type="ARBA" id="ARBA00023136"/>
    </source>
</evidence>
<feature type="transmembrane region" description="Helical" evidence="8">
    <location>
        <begin position="148"/>
        <end position="168"/>
    </location>
</feature>
<evidence type="ECO:0000256" key="4">
    <source>
        <dbReference type="ARBA" id="ARBA00022692"/>
    </source>
</evidence>
<dbReference type="KEGG" id="tbi:Tbis_2557"/>
<dbReference type="STRING" id="469371.Tbis_2557"/>
<proteinExistence type="inferred from homology"/>
<dbReference type="AlphaFoldDB" id="D6Y4T3"/>
<feature type="transmembrane region" description="Helical" evidence="8">
    <location>
        <begin position="288"/>
        <end position="310"/>
    </location>
</feature>
<dbReference type="GO" id="GO:0005886">
    <property type="term" value="C:plasma membrane"/>
    <property type="evidence" value="ECO:0007669"/>
    <property type="project" value="TreeGrafter"/>
</dbReference>
<accession>D6Y4T3</accession>
<protein>
    <submittedName>
        <fullName evidence="9">Permease for cytosine/purines uracil thiamine allantoin</fullName>
    </submittedName>
</protein>
<dbReference type="PANTHER" id="PTHR31806">
    <property type="entry name" value="PURINE-CYTOSINE PERMEASE FCY2-RELATED"/>
    <property type="match status" value="1"/>
</dbReference>
<dbReference type="Pfam" id="PF02133">
    <property type="entry name" value="Transp_cyt_pur"/>
    <property type="match status" value="1"/>
</dbReference>
<dbReference type="PIRSF" id="PIRSF002744">
    <property type="entry name" value="Pur-cyt_permease"/>
    <property type="match status" value="1"/>
</dbReference>
<evidence type="ECO:0000256" key="8">
    <source>
        <dbReference type="SAM" id="Phobius"/>
    </source>
</evidence>
<evidence type="ECO:0000256" key="7">
    <source>
        <dbReference type="PIRNR" id="PIRNR002744"/>
    </source>
</evidence>
<keyword evidence="3 7" id="KW-0813">Transport</keyword>
<dbReference type="Proteomes" id="UP000006640">
    <property type="component" value="Chromosome"/>
</dbReference>
<feature type="transmembrane region" description="Helical" evidence="8">
    <location>
        <begin position="255"/>
        <end position="276"/>
    </location>
</feature>
<feature type="transmembrane region" description="Helical" evidence="8">
    <location>
        <begin position="212"/>
        <end position="234"/>
    </location>
</feature>
<organism evidence="9 10">
    <name type="scientific">Thermobispora bispora (strain ATCC 19993 / DSM 43833 / CBS 139.67 / JCM 10125 / KCTC 9307 / NBRC 14880 / R51)</name>
    <dbReference type="NCBI Taxonomy" id="469371"/>
    <lineage>
        <taxon>Bacteria</taxon>
        <taxon>Bacillati</taxon>
        <taxon>Actinomycetota</taxon>
        <taxon>Actinomycetes</taxon>
        <taxon>Streptosporangiales</taxon>
        <taxon>Streptosporangiaceae</taxon>
        <taxon>Thermobispora</taxon>
    </lineage>
</organism>
<dbReference type="EMBL" id="CP001874">
    <property type="protein sequence ID" value="ADG89259.1"/>
    <property type="molecule type" value="Genomic_DNA"/>
</dbReference>
<comment type="subcellular location">
    <subcellularLocation>
        <location evidence="1">Membrane</location>
        <topology evidence="1">Multi-pass membrane protein</topology>
    </subcellularLocation>
</comment>
<feature type="transmembrane region" description="Helical" evidence="8">
    <location>
        <begin position="105"/>
        <end position="128"/>
    </location>
</feature>
<keyword evidence="5 8" id="KW-1133">Transmembrane helix</keyword>
<dbReference type="HOGENOM" id="CLU_026016_3_0_11"/>
<keyword evidence="4 8" id="KW-0812">Transmembrane</keyword>
<feature type="transmembrane region" description="Helical" evidence="8">
    <location>
        <begin position="437"/>
        <end position="458"/>
    </location>
</feature>
<feature type="transmembrane region" description="Helical" evidence="8">
    <location>
        <begin position="64"/>
        <end position="84"/>
    </location>
</feature>
<dbReference type="GO" id="GO:0022857">
    <property type="term" value="F:transmembrane transporter activity"/>
    <property type="evidence" value="ECO:0007669"/>
    <property type="project" value="InterPro"/>
</dbReference>
<dbReference type="InterPro" id="IPR026030">
    <property type="entry name" value="Pur-cyt_permease_Fcy2/21/22"/>
</dbReference>
<feature type="transmembrane region" description="Helical" evidence="8">
    <location>
        <begin position="34"/>
        <end position="58"/>
    </location>
</feature>
<feature type="transmembrane region" description="Helical" evidence="8">
    <location>
        <begin position="402"/>
        <end position="425"/>
    </location>
</feature>